<dbReference type="Proteomes" id="UP000037982">
    <property type="component" value="Unassembled WGS sequence"/>
</dbReference>
<name>A0A0N0GZF1_9ACTN</name>
<evidence type="ECO:0000259" key="1">
    <source>
        <dbReference type="Pfam" id="PF03435"/>
    </source>
</evidence>
<evidence type="ECO:0000313" key="2">
    <source>
        <dbReference type="EMBL" id="KPC62701.1"/>
    </source>
</evidence>
<reference evidence="3" key="1">
    <citation type="submission" date="2015-07" db="EMBL/GenBank/DDBJ databases">
        <authorList>
            <person name="Ju K.-S."/>
            <person name="Doroghazi J.R."/>
            <person name="Metcalf W.W."/>
        </authorList>
    </citation>
    <scope>NUCLEOTIDE SEQUENCE [LARGE SCALE GENOMIC DNA]</scope>
    <source>
        <strain evidence="3">NRRL ISP-5002</strain>
    </source>
</reference>
<sequence length="366" mass="37600">MIGIIGGYGAAGAQAARLLYGWGAGPLRVGGRSVERARRFVAAEMPSGEAEAVAVDVDDAASLAAFVRGCDVVLHCAGPSHRTAERVAYAALIAGAHHVDAGGGERLEAIGMAAGGRSAVFAAGALPGLSGLLPRWLAATDFDAVHGLTAYTGVLDRFTAIGAEDYLHGVLGGSNEALAQWQDGCRRPGALTRRAGVELAFFPRPVSAFPYVDSEGERLAYDLKLIEGRWYTVLDGAHLGTALDAARVLDRTEAIAGLCRATALDVAGRTPYVTYLLQLDGTASGRPVTRTAVLRAPGIAQLTGAVAAVAALAALHGEVPGGAHCAATALDPLAAVDRLRKVPELCELTVFDGALDELSMAEEGAL</sequence>
<dbReference type="PATRIC" id="fig|66876.3.peg.4017"/>
<keyword evidence="3" id="KW-1185">Reference proteome</keyword>
<dbReference type="Gene3D" id="3.40.50.720">
    <property type="entry name" value="NAD(P)-binding Rossmann-like Domain"/>
    <property type="match status" value="1"/>
</dbReference>
<dbReference type="EMBL" id="LGKG01000137">
    <property type="protein sequence ID" value="KPC62701.1"/>
    <property type="molecule type" value="Genomic_DNA"/>
</dbReference>
<accession>A0A0N0GZF1</accession>
<dbReference type="Pfam" id="PF03435">
    <property type="entry name" value="Sacchrp_dh_NADP"/>
    <property type="match status" value="1"/>
</dbReference>
<dbReference type="SUPFAM" id="SSF51735">
    <property type="entry name" value="NAD(P)-binding Rossmann-fold domains"/>
    <property type="match status" value="1"/>
</dbReference>
<evidence type="ECO:0000313" key="3">
    <source>
        <dbReference type="Proteomes" id="UP000037982"/>
    </source>
</evidence>
<gene>
    <name evidence="2" type="ORF">ADL29_18375</name>
</gene>
<dbReference type="AlphaFoldDB" id="A0A0N0GZF1"/>
<feature type="domain" description="Saccharopine dehydrogenase NADP binding" evidence="1">
    <location>
        <begin position="2"/>
        <end position="101"/>
    </location>
</feature>
<dbReference type="InterPro" id="IPR005097">
    <property type="entry name" value="Sacchrp_dh_NADP-bd"/>
</dbReference>
<organism evidence="2 3">
    <name type="scientific">Streptomyces chattanoogensis</name>
    <dbReference type="NCBI Taxonomy" id="66876"/>
    <lineage>
        <taxon>Bacteria</taxon>
        <taxon>Bacillati</taxon>
        <taxon>Actinomycetota</taxon>
        <taxon>Actinomycetes</taxon>
        <taxon>Kitasatosporales</taxon>
        <taxon>Streptomycetaceae</taxon>
        <taxon>Streptomyces</taxon>
    </lineage>
</organism>
<dbReference type="InterPro" id="IPR036291">
    <property type="entry name" value="NAD(P)-bd_dom_sf"/>
</dbReference>
<dbReference type="RefSeq" id="WP_053924718.1">
    <property type="nucleotide sequence ID" value="NZ_LGKG01000137.1"/>
</dbReference>
<dbReference type="PANTHER" id="PTHR43781">
    <property type="entry name" value="SACCHAROPINE DEHYDROGENASE"/>
    <property type="match status" value="1"/>
</dbReference>
<protein>
    <recommendedName>
        <fullName evidence="1">Saccharopine dehydrogenase NADP binding domain-containing protein</fullName>
    </recommendedName>
</protein>
<comment type="caution">
    <text evidence="2">The sequence shown here is derived from an EMBL/GenBank/DDBJ whole genome shotgun (WGS) entry which is preliminary data.</text>
</comment>
<proteinExistence type="predicted"/>
<dbReference type="PANTHER" id="PTHR43781:SF1">
    <property type="entry name" value="SACCHAROPINE DEHYDROGENASE"/>
    <property type="match status" value="1"/>
</dbReference>